<dbReference type="SUPFAM" id="SSF50891">
    <property type="entry name" value="Cyclophilin-like"/>
    <property type="match status" value="1"/>
</dbReference>
<dbReference type="PROSITE" id="PS50072">
    <property type="entry name" value="CSA_PPIASE_2"/>
    <property type="match status" value="1"/>
</dbReference>
<evidence type="ECO:0000256" key="1">
    <source>
        <dbReference type="RuleBase" id="RU363019"/>
    </source>
</evidence>
<dbReference type="InterPro" id="IPR029000">
    <property type="entry name" value="Cyclophilin-like_dom_sf"/>
</dbReference>
<sequence>MNSPTRLSISEVGLTDWAHRSATARYLGRIVMALRPDVVPKTAENVRPLCTGEKGFGYTGSTFYRIVPTFVCQGGDFTDHNGIGGKSVYGDKLEDENVQLKHTSPGILFMAKAGANTNGFQFFEATEWVEEEFKARAGVDDLRPVVPGKTTCESLEADWGTLHAACLSCPRVDRSTVDCDRRGLLRSRVWHSWKGGILDRSGIGSQIGGLKAGF</sequence>
<protein>
    <recommendedName>
        <fullName evidence="1">Peptidyl-prolyl cis-trans isomerase</fullName>
        <shortName evidence="1">PPIase</shortName>
        <ecNumber evidence="1">5.2.1.8</ecNumber>
    </recommendedName>
</protein>
<evidence type="ECO:0000313" key="4">
    <source>
        <dbReference type="Proteomes" id="UP000821853"/>
    </source>
</evidence>
<dbReference type="PRINTS" id="PR00153">
    <property type="entry name" value="CSAPPISMRASE"/>
</dbReference>
<dbReference type="OrthoDB" id="193499at2759"/>
<keyword evidence="1" id="KW-0413">Isomerase</keyword>
<comment type="function">
    <text evidence="1">PPIases accelerate the folding of proteins. It catalyzes the cis-trans isomerization of proline imidic peptide bonds in oligopeptides.</text>
</comment>
<dbReference type="AlphaFoldDB" id="A0A9J6FDB7"/>
<comment type="catalytic activity">
    <reaction evidence="1">
        <text>[protein]-peptidylproline (omega=180) = [protein]-peptidylproline (omega=0)</text>
        <dbReference type="Rhea" id="RHEA:16237"/>
        <dbReference type="Rhea" id="RHEA-COMP:10747"/>
        <dbReference type="Rhea" id="RHEA-COMP:10748"/>
        <dbReference type="ChEBI" id="CHEBI:83833"/>
        <dbReference type="ChEBI" id="CHEBI:83834"/>
        <dbReference type="EC" id="5.2.1.8"/>
    </reaction>
</comment>
<dbReference type="GO" id="GO:0003755">
    <property type="term" value="F:peptidyl-prolyl cis-trans isomerase activity"/>
    <property type="evidence" value="ECO:0007669"/>
    <property type="project" value="UniProtKB-UniRule"/>
</dbReference>
<evidence type="ECO:0000259" key="2">
    <source>
        <dbReference type="PROSITE" id="PS50072"/>
    </source>
</evidence>
<dbReference type="GO" id="GO:0005737">
    <property type="term" value="C:cytoplasm"/>
    <property type="evidence" value="ECO:0007669"/>
    <property type="project" value="TreeGrafter"/>
</dbReference>
<comment type="similarity">
    <text evidence="1">Belongs to the cyclophilin-type PPIase family.</text>
</comment>
<dbReference type="GO" id="GO:0016018">
    <property type="term" value="F:cyclosporin A binding"/>
    <property type="evidence" value="ECO:0007669"/>
    <property type="project" value="TreeGrafter"/>
</dbReference>
<dbReference type="Proteomes" id="UP000821853">
    <property type="component" value="Chromosome 1"/>
</dbReference>
<dbReference type="VEuPathDB" id="VectorBase:HLOH_048337"/>
<feature type="domain" description="PPIase cyclophilin-type" evidence="2">
    <location>
        <begin position="17"/>
        <end position="181"/>
    </location>
</feature>
<organism evidence="3 4">
    <name type="scientific">Haemaphysalis longicornis</name>
    <name type="common">Bush tick</name>
    <dbReference type="NCBI Taxonomy" id="44386"/>
    <lineage>
        <taxon>Eukaryota</taxon>
        <taxon>Metazoa</taxon>
        <taxon>Ecdysozoa</taxon>
        <taxon>Arthropoda</taxon>
        <taxon>Chelicerata</taxon>
        <taxon>Arachnida</taxon>
        <taxon>Acari</taxon>
        <taxon>Parasitiformes</taxon>
        <taxon>Ixodida</taxon>
        <taxon>Ixodoidea</taxon>
        <taxon>Ixodidae</taxon>
        <taxon>Haemaphysalinae</taxon>
        <taxon>Haemaphysalis</taxon>
    </lineage>
</organism>
<proteinExistence type="inferred from homology"/>
<reference evidence="3 4" key="1">
    <citation type="journal article" date="2020" name="Cell">
        <title>Large-Scale Comparative Analyses of Tick Genomes Elucidate Their Genetic Diversity and Vector Capacities.</title>
        <authorList>
            <consortium name="Tick Genome and Microbiome Consortium (TIGMIC)"/>
            <person name="Jia N."/>
            <person name="Wang J."/>
            <person name="Shi W."/>
            <person name="Du L."/>
            <person name="Sun Y."/>
            <person name="Zhan W."/>
            <person name="Jiang J.F."/>
            <person name="Wang Q."/>
            <person name="Zhang B."/>
            <person name="Ji P."/>
            <person name="Bell-Sakyi L."/>
            <person name="Cui X.M."/>
            <person name="Yuan T.T."/>
            <person name="Jiang B.G."/>
            <person name="Yang W.F."/>
            <person name="Lam T.T."/>
            <person name="Chang Q.C."/>
            <person name="Ding S.J."/>
            <person name="Wang X.J."/>
            <person name="Zhu J.G."/>
            <person name="Ruan X.D."/>
            <person name="Zhao L."/>
            <person name="Wei J.T."/>
            <person name="Ye R.Z."/>
            <person name="Que T.C."/>
            <person name="Du C.H."/>
            <person name="Zhou Y.H."/>
            <person name="Cheng J.X."/>
            <person name="Dai P.F."/>
            <person name="Guo W.B."/>
            <person name="Han X.H."/>
            <person name="Huang E.J."/>
            <person name="Li L.F."/>
            <person name="Wei W."/>
            <person name="Gao Y.C."/>
            <person name="Liu J.Z."/>
            <person name="Shao H.Z."/>
            <person name="Wang X."/>
            <person name="Wang C.C."/>
            <person name="Yang T.C."/>
            <person name="Huo Q.B."/>
            <person name="Li W."/>
            <person name="Chen H.Y."/>
            <person name="Chen S.E."/>
            <person name="Zhou L.G."/>
            <person name="Ni X.B."/>
            <person name="Tian J.H."/>
            <person name="Sheng Y."/>
            <person name="Liu T."/>
            <person name="Pan Y.S."/>
            <person name="Xia L.Y."/>
            <person name="Li J."/>
            <person name="Zhao F."/>
            <person name="Cao W.C."/>
        </authorList>
    </citation>
    <scope>NUCLEOTIDE SEQUENCE [LARGE SCALE GENOMIC DNA]</scope>
    <source>
        <strain evidence="3">HaeL-2018</strain>
    </source>
</reference>
<accession>A0A9J6FDB7</accession>
<dbReference type="Gene3D" id="2.40.100.10">
    <property type="entry name" value="Cyclophilin-like"/>
    <property type="match status" value="1"/>
</dbReference>
<dbReference type="EMBL" id="JABSTR010000001">
    <property type="protein sequence ID" value="KAH9360867.1"/>
    <property type="molecule type" value="Genomic_DNA"/>
</dbReference>
<keyword evidence="4" id="KW-1185">Reference proteome</keyword>
<name>A0A9J6FDB7_HAELO</name>
<dbReference type="EC" id="5.2.1.8" evidence="1"/>
<evidence type="ECO:0000313" key="3">
    <source>
        <dbReference type="EMBL" id="KAH9360867.1"/>
    </source>
</evidence>
<keyword evidence="1" id="KW-0697">Rotamase</keyword>
<dbReference type="PANTHER" id="PTHR11071">
    <property type="entry name" value="PEPTIDYL-PROLYL CIS-TRANS ISOMERASE"/>
    <property type="match status" value="1"/>
</dbReference>
<gene>
    <name evidence="3" type="ORF">HPB48_009339</name>
</gene>
<dbReference type="InterPro" id="IPR002130">
    <property type="entry name" value="Cyclophilin-type_PPIase_dom"/>
</dbReference>
<comment type="caution">
    <text evidence="3">The sequence shown here is derived from an EMBL/GenBank/DDBJ whole genome shotgun (WGS) entry which is preliminary data.</text>
</comment>
<dbReference type="Pfam" id="PF00160">
    <property type="entry name" value="Pro_isomerase"/>
    <property type="match status" value="1"/>
</dbReference>
<dbReference type="PANTHER" id="PTHR11071:SF561">
    <property type="entry name" value="PEPTIDYL-PROLYL CIS-TRANS ISOMERASE D-RELATED"/>
    <property type="match status" value="1"/>
</dbReference>
<dbReference type="GO" id="GO:0006457">
    <property type="term" value="P:protein folding"/>
    <property type="evidence" value="ECO:0007669"/>
    <property type="project" value="TreeGrafter"/>
</dbReference>